<dbReference type="InterPro" id="IPR011006">
    <property type="entry name" value="CheY-like_superfamily"/>
</dbReference>
<dbReference type="OrthoDB" id="9800897at2"/>
<dbReference type="PROSITE" id="PS50110">
    <property type="entry name" value="RESPONSE_REGULATORY"/>
    <property type="match status" value="1"/>
</dbReference>
<dbReference type="Pfam" id="PF00072">
    <property type="entry name" value="Response_reg"/>
    <property type="match status" value="1"/>
</dbReference>
<dbReference type="Gene3D" id="3.40.50.2300">
    <property type="match status" value="1"/>
</dbReference>
<evidence type="ECO:0000313" key="5">
    <source>
        <dbReference type="Proteomes" id="UP000294593"/>
    </source>
</evidence>
<comment type="caution">
    <text evidence="4">The sequence shown here is derived from an EMBL/GenBank/DDBJ whole genome shotgun (WGS) entry which is preliminary data.</text>
</comment>
<dbReference type="InterPro" id="IPR050595">
    <property type="entry name" value="Bact_response_regulator"/>
</dbReference>
<dbReference type="EMBL" id="SNXW01000001">
    <property type="protein sequence ID" value="TDP88402.1"/>
    <property type="molecule type" value="Genomic_DNA"/>
</dbReference>
<organism evidence="4 5">
    <name type="scientific">Aquabacterium commune</name>
    <dbReference type="NCBI Taxonomy" id="70586"/>
    <lineage>
        <taxon>Bacteria</taxon>
        <taxon>Pseudomonadati</taxon>
        <taxon>Pseudomonadota</taxon>
        <taxon>Betaproteobacteria</taxon>
        <taxon>Burkholderiales</taxon>
        <taxon>Aquabacterium</taxon>
    </lineage>
</organism>
<name>A0A4R6RP51_9BURK</name>
<protein>
    <submittedName>
        <fullName evidence="4">Response regulator receiver domain-containing protein</fullName>
    </submittedName>
</protein>
<feature type="domain" description="Response regulatory" evidence="3">
    <location>
        <begin position="4"/>
        <end position="121"/>
    </location>
</feature>
<feature type="modified residue" description="4-aspartylphosphate" evidence="2">
    <location>
        <position position="53"/>
    </location>
</feature>
<dbReference type="AlphaFoldDB" id="A0A4R6RP51"/>
<dbReference type="InterPro" id="IPR001789">
    <property type="entry name" value="Sig_transdc_resp-reg_receiver"/>
</dbReference>
<evidence type="ECO:0000313" key="4">
    <source>
        <dbReference type="EMBL" id="TDP88402.1"/>
    </source>
</evidence>
<sequence length="134" mass="14397">MPHRILIVEDQPDICKLIRMTLEFGDFEIHEAHDGESALNMARATLPTVMLLDVMMPGLLDGYQVCSRIKQDPSLRGIQVVMLTARGQATDLAAGEAAGADAYLVKPFSPLELIERVEAMAAAASAATTTAISD</sequence>
<keyword evidence="5" id="KW-1185">Reference proteome</keyword>
<proteinExistence type="predicted"/>
<dbReference type="PANTHER" id="PTHR44591">
    <property type="entry name" value="STRESS RESPONSE REGULATOR PROTEIN 1"/>
    <property type="match status" value="1"/>
</dbReference>
<dbReference type="GO" id="GO:0000160">
    <property type="term" value="P:phosphorelay signal transduction system"/>
    <property type="evidence" value="ECO:0007669"/>
    <property type="project" value="InterPro"/>
</dbReference>
<accession>A0A4R6RP51</accession>
<keyword evidence="1 2" id="KW-0597">Phosphoprotein</keyword>
<evidence type="ECO:0000259" key="3">
    <source>
        <dbReference type="PROSITE" id="PS50110"/>
    </source>
</evidence>
<dbReference type="PANTHER" id="PTHR44591:SF3">
    <property type="entry name" value="RESPONSE REGULATORY DOMAIN-CONTAINING PROTEIN"/>
    <property type="match status" value="1"/>
</dbReference>
<dbReference type="Proteomes" id="UP000294593">
    <property type="component" value="Unassembled WGS sequence"/>
</dbReference>
<gene>
    <name evidence="4" type="ORF">EV672_101551</name>
</gene>
<reference evidence="4 5" key="1">
    <citation type="submission" date="2019-03" db="EMBL/GenBank/DDBJ databases">
        <title>Genomic Encyclopedia of Type Strains, Phase IV (KMG-IV): sequencing the most valuable type-strain genomes for metagenomic binning, comparative biology and taxonomic classification.</title>
        <authorList>
            <person name="Goeker M."/>
        </authorList>
    </citation>
    <scope>NUCLEOTIDE SEQUENCE [LARGE SCALE GENOMIC DNA]</scope>
    <source>
        <strain evidence="4 5">DSM 11901</strain>
    </source>
</reference>
<evidence type="ECO:0000256" key="1">
    <source>
        <dbReference type="ARBA" id="ARBA00022553"/>
    </source>
</evidence>
<dbReference type="RefSeq" id="WP_133606015.1">
    <property type="nucleotide sequence ID" value="NZ_SNXW01000001.1"/>
</dbReference>
<dbReference type="SMART" id="SM00448">
    <property type="entry name" value="REC"/>
    <property type="match status" value="1"/>
</dbReference>
<evidence type="ECO:0000256" key="2">
    <source>
        <dbReference type="PROSITE-ProRule" id="PRU00169"/>
    </source>
</evidence>
<dbReference type="SUPFAM" id="SSF52172">
    <property type="entry name" value="CheY-like"/>
    <property type="match status" value="1"/>
</dbReference>